<proteinExistence type="predicted"/>
<protein>
    <submittedName>
        <fullName evidence="2">Uncharacterized protein</fullName>
    </submittedName>
</protein>
<evidence type="ECO:0000313" key="1">
    <source>
        <dbReference type="Proteomes" id="UP000887579"/>
    </source>
</evidence>
<reference evidence="2" key="1">
    <citation type="submission" date="2022-11" db="UniProtKB">
        <authorList>
            <consortium name="WormBaseParasite"/>
        </authorList>
    </citation>
    <scope>IDENTIFICATION</scope>
</reference>
<accession>A0AC34G0G3</accession>
<sequence>MYEIHLKRIAAVTKLSDFSFPNDLKSKKDLPLLKASKKLLPNSILCEAEENAFKQEKLKNNGTLSLHIAAYKNSVDSDTADSNVGKTEGSKSKNEKTTSMKKLEASKQVFTGLSSFNENSFKFPRQQEDQSKHLEVMQFKGSRRLRNPNEDNLNINDNDTVPHNNRETDLSDISVSSLVHLLNEETKISAPIGTGFGGHTSCKNQRNQFIPSSSSTPLIPGRVPALVNHWNSRQTRTRNVTSEGGPVQSAPVRSDAVRSAPVPAESVIWNGVLEPCRERMPEMPETSESGRRKIELPAAEPMSRRGRPHSPQQSRQNDLLQGKSSM</sequence>
<evidence type="ECO:0000313" key="2">
    <source>
        <dbReference type="WBParaSite" id="ES5_v2.g23075.t1"/>
    </source>
</evidence>
<dbReference type="WBParaSite" id="ES5_v2.g23075.t1">
    <property type="protein sequence ID" value="ES5_v2.g23075.t1"/>
    <property type="gene ID" value="ES5_v2.g23075"/>
</dbReference>
<organism evidence="1 2">
    <name type="scientific">Panagrolaimus sp. ES5</name>
    <dbReference type="NCBI Taxonomy" id="591445"/>
    <lineage>
        <taxon>Eukaryota</taxon>
        <taxon>Metazoa</taxon>
        <taxon>Ecdysozoa</taxon>
        <taxon>Nematoda</taxon>
        <taxon>Chromadorea</taxon>
        <taxon>Rhabditida</taxon>
        <taxon>Tylenchina</taxon>
        <taxon>Panagrolaimomorpha</taxon>
        <taxon>Panagrolaimoidea</taxon>
        <taxon>Panagrolaimidae</taxon>
        <taxon>Panagrolaimus</taxon>
    </lineage>
</organism>
<name>A0AC34G0G3_9BILA</name>
<dbReference type="Proteomes" id="UP000887579">
    <property type="component" value="Unplaced"/>
</dbReference>